<name>A0A511M5L0_9NOCA</name>
<organism evidence="2 3">
    <name type="scientific">Nocardia ninae NBRC 108245</name>
    <dbReference type="NCBI Taxonomy" id="1210091"/>
    <lineage>
        <taxon>Bacteria</taxon>
        <taxon>Bacillati</taxon>
        <taxon>Actinomycetota</taxon>
        <taxon>Actinomycetes</taxon>
        <taxon>Mycobacteriales</taxon>
        <taxon>Nocardiaceae</taxon>
        <taxon>Nocardia</taxon>
    </lineage>
</organism>
<dbReference type="EMBL" id="BJXA01000002">
    <property type="protein sequence ID" value="GEM35911.1"/>
    <property type="molecule type" value="Genomic_DNA"/>
</dbReference>
<sequence length="471" mass="52062">MVAIWRNPDLESLIGGGLDPLGFTEAGIRALVDTYPEEAMQIEFKSRRDWEKETDKNNRKKDIWNVLQERAKDVCAPANSRGAVLIYGVENSGPTDGRMRPFEQGDPHKMIEQFRRDVRMWTSPHPRYDMFAVDAVAQDGATEDGFYLVAVIPPGEAAPHAVYGQGDRRSLTYFVRAEGESHIRVLSELEVAEMYARRNRTLEDRRARVAAVWSEGCDRVADYSGDIWVAASIVPAAPQDAELTRTAAREIEEWANSVTFPDSILGGFPRAIDYAYPETGMLVLTERTVVLGQAVAPVPTYCYRELHADGSGFAAICVQDGDPNVNWREIEMNSLIDAVAVATAHVVEWTTFRAGRWGDATVQAGLIGSNALAPNGVPANVRLQDWGAAMACRVVRRSPRAELLVRLDEIDSIRDRLVVSRRVAAQILQKFGVLEPAWLGEDGSVRLSQVPGPARSKASSWVARNGLTESL</sequence>
<evidence type="ECO:0000259" key="1">
    <source>
        <dbReference type="Pfam" id="PF04326"/>
    </source>
</evidence>
<dbReference type="OrthoDB" id="3188432at2"/>
<proteinExistence type="predicted"/>
<dbReference type="Pfam" id="PF04326">
    <property type="entry name" value="SLFN_AlbA_2"/>
    <property type="match status" value="1"/>
</dbReference>
<accession>A0A511M5L0</accession>
<dbReference type="RefSeq" id="WP_147128239.1">
    <property type="nucleotide sequence ID" value="NZ_BJXA01000002.1"/>
</dbReference>
<dbReference type="InterPro" id="IPR038461">
    <property type="entry name" value="Schlafen_AlbA_2_dom_sf"/>
</dbReference>
<keyword evidence="3" id="KW-1185">Reference proteome</keyword>
<comment type="caution">
    <text evidence="2">The sequence shown here is derived from an EMBL/GenBank/DDBJ whole genome shotgun (WGS) entry which is preliminary data.</text>
</comment>
<evidence type="ECO:0000313" key="2">
    <source>
        <dbReference type="EMBL" id="GEM35911.1"/>
    </source>
</evidence>
<reference evidence="2 3" key="1">
    <citation type="submission" date="2019-07" db="EMBL/GenBank/DDBJ databases">
        <title>Whole genome shotgun sequence of Nocardia ninae NBRC 108245.</title>
        <authorList>
            <person name="Hosoyama A."/>
            <person name="Uohara A."/>
            <person name="Ohji S."/>
            <person name="Ichikawa N."/>
        </authorList>
    </citation>
    <scope>NUCLEOTIDE SEQUENCE [LARGE SCALE GENOMIC DNA]</scope>
    <source>
        <strain evidence="2 3">NBRC 108245</strain>
    </source>
</reference>
<dbReference type="Proteomes" id="UP000321424">
    <property type="component" value="Unassembled WGS sequence"/>
</dbReference>
<evidence type="ECO:0000313" key="3">
    <source>
        <dbReference type="Proteomes" id="UP000321424"/>
    </source>
</evidence>
<feature type="domain" description="Schlafen AlbA-2" evidence="1">
    <location>
        <begin position="38"/>
        <end position="181"/>
    </location>
</feature>
<dbReference type="Gene3D" id="3.30.950.30">
    <property type="entry name" value="Schlafen, AAA domain"/>
    <property type="match status" value="1"/>
</dbReference>
<dbReference type="InterPro" id="IPR007421">
    <property type="entry name" value="Schlafen_AlbA_2_dom"/>
</dbReference>
<protein>
    <recommendedName>
        <fullName evidence="1">Schlafen AlbA-2 domain-containing protein</fullName>
    </recommendedName>
</protein>
<dbReference type="AlphaFoldDB" id="A0A511M5L0"/>
<gene>
    <name evidence="2" type="ORF">NN4_04300</name>
</gene>